<accession>B3DW72</accession>
<dbReference type="EMBL" id="CP000975">
    <property type="protein sequence ID" value="ACD83575.1"/>
    <property type="molecule type" value="Genomic_DNA"/>
</dbReference>
<protein>
    <submittedName>
        <fullName evidence="1">Uncharacterized protein</fullName>
    </submittedName>
</protein>
<dbReference type="KEGG" id="min:Minf_1521"/>
<reference evidence="1 2" key="1">
    <citation type="journal article" date="2008" name="Biol. Direct">
        <title>Complete genome sequence of the extremely acidophilic methanotroph isolate V4, Methylacidiphilum infernorum, a representative of the bacterial phylum Verrucomicrobia.</title>
        <authorList>
            <person name="Hou S."/>
            <person name="Makarova K.S."/>
            <person name="Saw J.H."/>
            <person name="Senin P."/>
            <person name="Ly B.V."/>
            <person name="Zhou Z."/>
            <person name="Ren Y."/>
            <person name="Wang J."/>
            <person name="Galperin M.Y."/>
            <person name="Omelchenko M.V."/>
            <person name="Wolf Y.I."/>
            <person name="Yutin N."/>
            <person name="Koonin E.V."/>
            <person name="Stott M.B."/>
            <person name="Mountain B.W."/>
            <person name="Crowe M.A."/>
            <person name="Smirnova A.V."/>
            <person name="Dunfield P.F."/>
            <person name="Feng L."/>
            <person name="Wang L."/>
            <person name="Alam M."/>
        </authorList>
    </citation>
    <scope>NUCLEOTIDE SEQUENCE [LARGE SCALE GENOMIC DNA]</scope>
    <source>
        <strain evidence="2">Isolate V4</strain>
    </source>
</reference>
<sequence length="63" mass="7570">MFRMTRVNWFKKKKRTYEPRLGGITSGKKGKNKGMKASLLYPLEERNGCKIGIIFSFFFYWKR</sequence>
<name>B3DW72_METI4</name>
<evidence type="ECO:0000313" key="2">
    <source>
        <dbReference type="Proteomes" id="UP000009149"/>
    </source>
</evidence>
<evidence type="ECO:0000313" key="1">
    <source>
        <dbReference type="EMBL" id="ACD83575.1"/>
    </source>
</evidence>
<proteinExistence type="predicted"/>
<dbReference type="STRING" id="481448.Minf_1521"/>
<gene>
    <name evidence="1" type="ordered locus">Minf_1521</name>
</gene>
<dbReference type="AlphaFoldDB" id="B3DW72"/>
<dbReference type="Proteomes" id="UP000009149">
    <property type="component" value="Chromosome"/>
</dbReference>
<organism evidence="1 2">
    <name type="scientific">Methylacidiphilum infernorum (isolate V4)</name>
    <name type="common">Methylokorus infernorum (strain V4)</name>
    <dbReference type="NCBI Taxonomy" id="481448"/>
    <lineage>
        <taxon>Bacteria</taxon>
        <taxon>Pseudomonadati</taxon>
        <taxon>Verrucomicrobiota</taxon>
        <taxon>Methylacidiphilae</taxon>
        <taxon>Methylacidiphilales</taxon>
        <taxon>Methylacidiphilaceae</taxon>
        <taxon>Methylacidiphilum (ex Ratnadevi et al. 2023)</taxon>
    </lineage>
</organism>
<dbReference type="HOGENOM" id="CLU_2880712_0_0_0"/>